<dbReference type="AlphaFoldDB" id="A0A4V3XEI1"/>
<keyword evidence="3" id="KW-1185">Reference proteome</keyword>
<evidence type="ECO:0000313" key="3">
    <source>
        <dbReference type="Proteomes" id="UP000310158"/>
    </source>
</evidence>
<organism evidence="2 3">
    <name type="scientific">Bondarzewia mesenterica</name>
    <dbReference type="NCBI Taxonomy" id="1095465"/>
    <lineage>
        <taxon>Eukaryota</taxon>
        <taxon>Fungi</taxon>
        <taxon>Dikarya</taxon>
        <taxon>Basidiomycota</taxon>
        <taxon>Agaricomycotina</taxon>
        <taxon>Agaricomycetes</taxon>
        <taxon>Russulales</taxon>
        <taxon>Bondarzewiaceae</taxon>
        <taxon>Bondarzewia</taxon>
    </lineage>
</organism>
<reference evidence="2 3" key="1">
    <citation type="submission" date="2019-02" db="EMBL/GenBank/DDBJ databases">
        <title>Genome sequencing of the rare red list fungi Bondarzewia mesenterica.</title>
        <authorList>
            <person name="Buettner E."/>
            <person name="Kellner H."/>
        </authorList>
    </citation>
    <scope>NUCLEOTIDE SEQUENCE [LARGE SCALE GENOMIC DNA]</scope>
    <source>
        <strain evidence="2 3">DSM 108281</strain>
    </source>
</reference>
<sequence length="117" mass="12489">MTPHSRDTLPILLPPIAVPDPEGSPNLIEPNTGIPDPGCAWTVMDIDDLSGGQRPGCALHGDTKSSVGGIFPMEMKKASNGTMLRNWSDIPVAAAPRLQWPPSLKDVVEKLKKELGV</sequence>
<name>A0A4V3XEI1_9AGAM</name>
<evidence type="ECO:0000313" key="2">
    <source>
        <dbReference type="EMBL" id="THH13723.1"/>
    </source>
</evidence>
<dbReference type="EMBL" id="SGPL01000330">
    <property type="protein sequence ID" value="THH13723.1"/>
    <property type="molecule type" value="Genomic_DNA"/>
</dbReference>
<gene>
    <name evidence="2" type="ORF">EW146_g6529</name>
</gene>
<accession>A0A4V3XEI1</accession>
<feature type="region of interest" description="Disordered" evidence="1">
    <location>
        <begin position="1"/>
        <end position="33"/>
    </location>
</feature>
<comment type="caution">
    <text evidence="2">The sequence shown here is derived from an EMBL/GenBank/DDBJ whole genome shotgun (WGS) entry which is preliminary data.</text>
</comment>
<protein>
    <submittedName>
        <fullName evidence="2">Uncharacterized protein</fullName>
    </submittedName>
</protein>
<proteinExistence type="predicted"/>
<evidence type="ECO:0000256" key="1">
    <source>
        <dbReference type="SAM" id="MobiDB-lite"/>
    </source>
</evidence>
<dbReference type="Proteomes" id="UP000310158">
    <property type="component" value="Unassembled WGS sequence"/>
</dbReference>